<evidence type="ECO:0000313" key="8">
    <source>
        <dbReference type="Proteomes" id="UP001596180"/>
    </source>
</evidence>
<dbReference type="PROSITE" id="PS50075">
    <property type="entry name" value="CARRIER"/>
    <property type="match status" value="2"/>
</dbReference>
<dbReference type="InterPro" id="IPR020845">
    <property type="entry name" value="AMP-binding_CS"/>
</dbReference>
<dbReference type="NCBIfam" id="TIGR01733">
    <property type="entry name" value="AA-adenyl-dom"/>
    <property type="match status" value="2"/>
</dbReference>
<dbReference type="InterPro" id="IPR009081">
    <property type="entry name" value="PP-bd_ACP"/>
</dbReference>
<dbReference type="InterPro" id="IPR045851">
    <property type="entry name" value="AMP-bd_C_sf"/>
</dbReference>
<evidence type="ECO:0000256" key="2">
    <source>
        <dbReference type="ARBA" id="ARBA00022450"/>
    </source>
</evidence>
<dbReference type="PROSITE" id="PS00455">
    <property type="entry name" value="AMP_BINDING"/>
    <property type="match status" value="2"/>
</dbReference>
<dbReference type="SUPFAM" id="SSF52777">
    <property type="entry name" value="CoA-dependent acyltransferases"/>
    <property type="match status" value="4"/>
</dbReference>
<feature type="non-terminal residue" evidence="7">
    <location>
        <position position="1"/>
    </location>
</feature>
<dbReference type="CDD" id="cd12117">
    <property type="entry name" value="A_NRPS_Srf_like"/>
    <property type="match status" value="1"/>
</dbReference>
<organism evidence="7 8">
    <name type="scientific">Streptomyces chlorus</name>
    <dbReference type="NCBI Taxonomy" id="887452"/>
    <lineage>
        <taxon>Bacteria</taxon>
        <taxon>Bacillati</taxon>
        <taxon>Actinomycetota</taxon>
        <taxon>Actinomycetes</taxon>
        <taxon>Kitasatosporales</taxon>
        <taxon>Streptomycetaceae</taxon>
        <taxon>Streptomyces</taxon>
    </lineage>
</organism>
<dbReference type="SMART" id="SM00823">
    <property type="entry name" value="PKS_PP"/>
    <property type="match status" value="2"/>
</dbReference>
<dbReference type="Gene3D" id="3.30.559.30">
    <property type="entry name" value="Nonribosomal peptide synthetase, condensation domain"/>
    <property type="match status" value="2"/>
</dbReference>
<comment type="caution">
    <text evidence="7">The sequence shown here is derived from an EMBL/GenBank/DDBJ whole genome shotgun (WGS) entry which is preliminary data.</text>
</comment>
<dbReference type="Pfam" id="PF08242">
    <property type="entry name" value="Methyltransf_12"/>
    <property type="match status" value="1"/>
</dbReference>
<dbReference type="RefSeq" id="WP_381370826.1">
    <property type="nucleotide sequence ID" value="NZ_JBHSOA010000101.1"/>
</dbReference>
<feature type="domain" description="Carrier" evidence="6">
    <location>
        <begin position="175"/>
        <end position="250"/>
    </location>
</feature>
<dbReference type="Pfam" id="PF00668">
    <property type="entry name" value="Condensation"/>
    <property type="match status" value="2"/>
</dbReference>
<dbReference type="SUPFAM" id="SSF56801">
    <property type="entry name" value="Acetyl-CoA synthetase-like"/>
    <property type="match status" value="3"/>
</dbReference>
<dbReference type="InterPro" id="IPR013217">
    <property type="entry name" value="Methyltransf_12"/>
</dbReference>
<dbReference type="InterPro" id="IPR001242">
    <property type="entry name" value="Condensation_dom"/>
</dbReference>
<dbReference type="Gene3D" id="3.30.300.30">
    <property type="match status" value="4"/>
</dbReference>
<dbReference type="Pfam" id="PF00501">
    <property type="entry name" value="AMP-binding"/>
    <property type="match status" value="2"/>
</dbReference>
<evidence type="ECO:0000256" key="5">
    <source>
        <dbReference type="SAM" id="MobiDB-lite"/>
    </source>
</evidence>
<dbReference type="InterPro" id="IPR006162">
    <property type="entry name" value="Ppantetheine_attach_site"/>
</dbReference>
<evidence type="ECO:0000313" key="7">
    <source>
        <dbReference type="EMBL" id="MFC5856384.1"/>
    </source>
</evidence>
<accession>A0ABW1E6X1</accession>
<dbReference type="Gene3D" id="2.30.38.10">
    <property type="entry name" value="Luciferase, Domain 3"/>
    <property type="match status" value="3"/>
</dbReference>
<dbReference type="PANTHER" id="PTHR45527">
    <property type="entry name" value="NONRIBOSOMAL PEPTIDE SYNTHETASE"/>
    <property type="match status" value="1"/>
</dbReference>
<evidence type="ECO:0000259" key="6">
    <source>
        <dbReference type="PROSITE" id="PS50075"/>
    </source>
</evidence>
<protein>
    <submittedName>
        <fullName evidence="7">Amino acid adenylation domain-containing protein</fullName>
    </submittedName>
</protein>
<evidence type="ECO:0000256" key="3">
    <source>
        <dbReference type="ARBA" id="ARBA00022553"/>
    </source>
</evidence>
<dbReference type="InterPro" id="IPR020806">
    <property type="entry name" value="PKS_PP-bd"/>
</dbReference>
<keyword evidence="3" id="KW-0597">Phosphoprotein</keyword>
<dbReference type="CDD" id="cd02440">
    <property type="entry name" value="AdoMet_MTases"/>
    <property type="match status" value="1"/>
</dbReference>
<dbReference type="SUPFAM" id="SSF47336">
    <property type="entry name" value="ACP-like"/>
    <property type="match status" value="2"/>
</dbReference>
<proteinExistence type="predicted"/>
<evidence type="ECO:0000256" key="4">
    <source>
        <dbReference type="ARBA" id="ARBA00022737"/>
    </source>
</evidence>
<dbReference type="Pfam" id="PF00550">
    <property type="entry name" value="PP-binding"/>
    <property type="match status" value="2"/>
</dbReference>
<reference evidence="8" key="1">
    <citation type="journal article" date="2019" name="Int. J. Syst. Evol. Microbiol.">
        <title>The Global Catalogue of Microorganisms (GCM) 10K type strain sequencing project: providing services to taxonomists for standard genome sequencing and annotation.</title>
        <authorList>
            <consortium name="The Broad Institute Genomics Platform"/>
            <consortium name="The Broad Institute Genome Sequencing Center for Infectious Disease"/>
            <person name="Wu L."/>
            <person name="Ma J."/>
        </authorList>
    </citation>
    <scope>NUCLEOTIDE SEQUENCE [LARGE SCALE GENOMIC DNA]</scope>
    <source>
        <strain evidence="8">JCM 10411</strain>
    </source>
</reference>
<dbReference type="InterPro" id="IPR029063">
    <property type="entry name" value="SAM-dependent_MTases_sf"/>
</dbReference>
<dbReference type="InterPro" id="IPR000873">
    <property type="entry name" value="AMP-dep_synth/lig_dom"/>
</dbReference>
<dbReference type="NCBIfam" id="NF003417">
    <property type="entry name" value="PRK04813.1"/>
    <property type="match status" value="4"/>
</dbReference>
<dbReference type="Pfam" id="PF13193">
    <property type="entry name" value="AMP-binding_C"/>
    <property type="match status" value="2"/>
</dbReference>
<dbReference type="InterPro" id="IPR036736">
    <property type="entry name" value="ACP-like_sf"/>
</dbReference>
<sequence>LRPVAPGVAGELYIAGSGVARGYRNRAGLTATRFLADPFGGPGARMYRTGDLVRWMRDGNLVYVGRADDQVKLRGFRIELGEVEAVLARHAGVAQAVAVVREDRPGDRRLVAYVVGAGGVSGREVLAHAREWLPEYMVPATVVVLDGLPLTPNGKVDRRALPAPEWDGGREVSRGPRGPHEEIVCGLFAEILGVAEVGVEDGFFELGGHSLLATRLVSRLRAVLGVEVAVRDVFEHPTPAELVRVLDDRAGLVRPALSAAGRPEQVPVSFAQQRLWFLHQLEGPSATYNIPLPLRLSGHLDVSALRAALGDVVARHESLRTVFADTDAGACQVVLDAADPAAVPDLTVEDVSEEELPAALARVSAHAFDLSGEIPIRAWLFRLDETEWVLTLVVHHVAADGWSLAPLAQDLTRAYGARVEGRAPAWDTLPVQYADYALWQRRVLGTADDPDSLLAGQLAYWRRQLASLPDELSLPVDRPRPATASHHGARVSFEIPADTHQKLREMARARGCSMFMLTHAALATLLSRFGAGIDIPIGSPIAGRLDENLTDLVGFFVNTLVLRTDLTGNPTFTDLLARVRETDLAAYQHQDVPFEQLVEALNPTRSLSRHPLIQTVLAFNNPNDRPETVALPGLLAEPEPMDASTARFDLTVSLTESSASQSGETYMTGALEYSTDLFDRETAEELVSGFRLLLSQVADNPNTPLSDLDVVGPARRRQIVVDWNTPAEETVPTVLPPLVEAHARTTPDAVAVTDGTEALSYGDLNARANRLARVLIEHGVGPDSFVAVVLPRSTELITALLAVWKAGGAYVPVDPDYPAERIQYTLTDAAPTLTITRSEAADVIPAGTPVLLLDDPATTATCAAASFADVTDSDRTGPLLPSHPAYMIYTSGSTGKPKGVVVEHRNVTRLFATTQRWFTFDHQDVWTFFHSYAFDFSVWEIGGALLHGGRLVVVSHDQRTSPAEFLRLLARERVTVLNQTPSAFYQLMQADEENPKTGDTLALRRVIFGGEPLDLGRLDGWYRRHAPDSPVLVNMYGITETTVHVTHQELDPAMASKASASVIGERIPDLRVYVLDSGLRPVPPGVAGELYVAGPGVSRGYWRRPGLTSGRFVADPFVGGGRMYRTGDVVRWNRQGGLEFVGRADDQVKIRGYRIELGEIETALARHPAVAQAAVTVREDRPGDRRLVAYLVPSTDNKTVPPLRDWLGDFLPGHMIPAAQLTIESLPLTANGKLDRKALPAPAPDQTVTGRRPRGPREEALCGLFAEVLGVDEVGIDDGFFELGGHSLLATRLVSRIRSLLGVEVAIRDLFESPTVAGLSSLLDSMASARTALRKVEPRPQHVPVSFAQQRLWFLHQLEGPSPTYNIPLGVRLHGELDVDALRTAFRDVVARHESLRTLFADGDDGTSQVVLDADEVTPVLEVVDTGEDQVAREVARVAQHGFDLATEIPIRGWLFRLDPEGTDWVLQVMLHHIAGDGWSLGPIARDMTTAYGARLEGRAPEWPELPVQYADYALWQRDVLGSEDDPDSVVSGQLAYWTRKLADLPEELPLAFDRPRRAAASYEGRRVPFTISEEIRAELVELAREHGCSTFMVMHAAVATLLSRLGAGTDIPLGSPIAGRTDDALNDLVGFFVNTLVLRTDLTGNPTFPELLQRVRETDLSAYAHQDLPFERLVEVLNPTRSLARHPLFQTLIAFQNTDQGMAEAAMADFPGVRVSPTEIETTSSKFDLAFFFVEDGGDSPAPGFQCVLEYSSDVFDRASADVFVAGLLRVLEQIVARPDVRVDDVEILDAAQRTRMLTRWNETATPVPDVSLPEAFAACARRTPDAVAVSCGEEQLSYARVHELSDRLARDLAERGVGAESPVIVAMDRGVHVPVVLLAVLKAGGAYVPVRPSDPVERIRHVADDVSAVLAVVDSTHADAAQAWGVPVLEPAQALRREATGAAAGAAVPGTRLAYVMYTSGSSGTPKGVAVTHRDVLALAHDPRWEAGQDRVLAHSPMAFDASTYEIWIPLLSGGQVVFAPPGDVDVAVLAHVVDRHAVTGLWLTAGLFRVVAEEQPTALAGVQRVWTGGDVVSPAAVERVRTACPELVVVNGYGPTETTTFALSHEIATDRPLGASVPIGRPLANMAAYVLDDRLRPVPPGVGGELYIAGSGVARGYFRRPGLSAQRFVADPFDGAGARMYRTGDLVRWTHDGVIEFLGRADDQIKLRGFRIELGEVEAVLARHPAVAHAAAVVREDRPGDRRLVSYVVPARHVEGDESASGEVVGDWHSVYEDLYRPELESPEFGQDFRGWHSSYDGGAIPVDQMKQWRRATVDRILELEPRRVLEIGVGSGLLLSQVAPECESYWGTDFSEPAIARLSGEVKQVAELSERVTLRVQAADDVSGLPRDFFDTIVVNSVAQYFPSEDYLSTVLDKALDLLAPGGAILVGDVRNYRLGASFHTAVQASQADRDVPVSALRPVIDRAVVFDNELQLDPDYFAAWARRDPRVCFADVRVKRGAYHNELSRYRYDTVLHTRTVESAGEMRILDWSEDVKDLETAGTLLKEASEEGTRLRIRGIPGDRIAPDQGALHAVQQAKPADTVADVLTAATARRHGVDVEALASLGEQYGLVTALTWSTGSDEGHIDVLCQPADRGRHFPDAYVPGTLLPEARHANDPRSARDVKTALANLDPYLREWLPEYMVPAAVVVLEGLPLTPNGK</sequence>
<dbReference type="InterPro" id="IPR023213">
    <property type="entry name" value="CAT-like_dom_sf"/>
</dbReference>
<evidence type="ECO:0000256" key="1">
    <source>
        <dbReference type="ARBA" id="ARBA00001957"/>
    </source>
</evidence>
<keyword evidence="2" id="KW-0596">Phosphopantetheine</keyword>
<dbReference type="CDD" id="cd19540">
    <property type="entry name" value="LCL_NRPS-like"/>
    <property type="match status" value="2"/>
</dbReference>
<dbReference type="SUPFAM" id="SSF53335">
    <property type="entry name" value="S-adenosyl-L-methionine-dependent methyltransferases"/>
    <property type="match status" value="1"/>
</dbReference>
<name>A0ABW1E6X1_9ACTN</name>
<comment type="cofactor">
    <cofactor evidence="1">
        <name>pantetheine 4'-phosphate</name>
        <dbReference type="ChEBI" id="CHEBI:47942"/>
    </cofactor>
</comment>
<feature type="non-terminal residue" evidence="7">
    <location>
        <position position="2704"/>
    </location>
</feature>
<dbReference type="Gene3D" id="3.30.559.10">
    <property type="entry name" value="Chloramphenicol acetyltransferase-like domain"/>
    <property type="match status" value="2"/>
</dbReference>
<dbReference type="InterPro" id="IPR025110">
    <property type="entry name" value="AMP-bd_C"/>
</dbReference>
<dbReference type="CDD" id="cd17643">
    <property type="entry name" value="A_NRPS_Cytc1-like"/>
    <property type="match status" value="1"/>
</dbReference>
<dbReference type="PROSITE" id="PS00012">
    <property type="entry name" value="PHOSPHOPANTETHEINE"/>
    <property type="match status" value="2"/>
</dbReference>
<dbReference type="PANTHER" id="PTHR45527:SF1">
    <property type="entry name" value="FATTY ACID SYNTHASE"/>
    <property type="match status" value="1"/>
</dbReference>
<dbReference type="Gene3D" id="3.40.50.150">
    <property type="entry name" value="Vaccinia Virus protein VP39"/>
    <property type="match status" value="1"/>
</dbReference>
<dbReference type="Gene3D" id="1.10.1200.10">
    <property type="entry name" value="ACP-like"/>
    <property type="match status" value="2"/>
</dbReference>
<feature type="domain" description="Carrier" evidence="6">
    <location>
        <begin position="1252"/>
        <end position="1327"/>
    </location>
</feature>
<dbReference type="Gene3D" id="3.40.50.980">
    <property type="match status" value="4"/>
</dbReference>
<gene>
    <name evidence="7" type="ORF">ACFPZI_32840</name>
</gene>
<dbReference type="EMBL" id="JBHSOA010000101">
    <property type="protein sequence ID" value="MFC5856384.1"/>
    <property type="molecule type" value="Genomic_DNA"/>
</dbReference>
<dbReference type="InterPro" id="IPR010071">
    <property type="entry name" value="AA_adenyl_dom"/>
</dbReference>
<feature type="region of interest" description="Disordered" evidence="5">
    <location>
        <begin position="1235"/>
        <end position="1254"/>
    </location>
</feature>
<keyword evidence="4" id="KW-0677">Repeat</keyword>
<keyword evidence="8" id="KW-1185">Reference proteome</keyword>
<dbReference type="Proteomes" id="UP001596180">
    <property type="component" value="Unassembled WGS sequence"/>
</dbReference>